<feature type="domain" description="DNA mismatch repair protein S5" evidence="5">
    <location>
        <begin position="209"/>
        <end position="327"/>
    </location>
</feature>
<sequence>LKDIIHLLPDNVANQIAAGEVVQRPASVVKELLENSIDANATEIILIIKNSGKILIQVIDNGIGMSSSDASICFERHTTSKIKSAKDLFNIRSKGFRGEALASIAAVSHVELITRQSNNDLGKIIKIQGNKIVENKSTVSKIGTSIVVKNLFYNIPARRNFLKSDNVELKHIINEFHRISIAHPEIKFIFNNNDSELFNLPKSNLRKRIVNIFGAKSNEKLVPVNEETDILKINGFVFKPEYSKKSRGEQFFFVNNRFIRSPYLNHSVNSAFEGLIDLKYNPSYFLFMEVDPKSIDINIHPTKTEIKFDDEHSIYAILRSSIKHSLGQFNIAPILDFSHDKSMEVPYSYRKKQEIQEVGIDVNENYNPFDNNTIKSPKNMYIDLEMDKNRIIDSDSLDSIEEDSKINTLDFSNDDNFESNSVYQLNNKYLVNKIKSGIIVVNQNRAHQRVLYEKFLKFITIDGSKPQKLLHPLEINLAIQEVEILVNYKKQLKLSGFIFKKISSSDLLFEAIPTFLDPTRVESYIQDLLDNIKDDIPDKNF</sequence>
<accession>A0A381UH84</accession>
<protein>
    <recommendedName>
        <fullName evidence="7">DNA mismatch repair protein S5 domain-containing protein</fullName>
    </recommendedName>
</protein>
<dbReference type="EMBL" id="UINC01006300">
    <property type="protein sequence ID" value="SVA26717.1"/>
    <property type="molecule type" value="Genomic_DNA"/>
</dbReference>
<dbReference type="GO" id="GO:0016887">
    <property type="term" value="F:ATP hydrolysis activity"/>
    <property type="evidence" value="ECO:0007669"/>
    <property type="project" value="InterPro"/>
</dbReference>
<evidence type="ECO:0000313" key="6">
    <source>
        <dbReference type="EMBL" id="SVA26717.1"/>
    </source>
</evidence>
<dbReference type="CDD" id="cd00782">
    <property type="entry name" value="MutL_Trans"/>
    <property type="match status" value="1"/>
</dbReference>
<dbReference type="PROSITE" id="PS00058">
    <property type="entry name" value="DNA_MISMATCH_REPAIR_1"/>
    <property type="match status" value="1"/>
</dbReference>
<dbReference type="SMART" id="SM00853">
    <property type="entry name" value="MutL_C"/>
    <property type="match status" value="1"/>
</dbReference>
<dbReference type="SUPFAM" id="SSF55874">
    <property type="entry name" value="ATPase domain of HSP90 chaperone/DNA topoisomerase II/histidine kinase"/>
    <property type="match status" value="1"/>
</dbReference>
<dbReference type="InterPro" id="IPR036890">
    <property type="entry name" value="HATPase_C_sf"/>
</dbReference>
<dbReference type="Gene3D" id="3.30.1540.20">
    <property type="entry name" value="MutL, C-terminal domain, dimerisation subdomain"/>
    <property type="match status" value="1"/>
</dbReference>
<dbReference type="GO" id="GO:0005524">
    <property type="term" value="F:ATP binding"/>
    <property type="evidence" value="ECO:0007669"/>
    <property type="project" value="InterPro"/>
</dbReference>
<dbReference type="InterPro" id="IPR038973">
    <property type="entry name" value="MutL/Mlh/Pms-like"/>
</dbReference>
<dbReference type="SMART" id="SM01340">
    <property type="entry name" value="DNA_mis_repair"/>
    <property type="match status" value="1"/>
</dbReference>
<dbReference type="Pfam" id="PF13589">
    <property type="entry name" value="HATPase_c_3"/>
    <property type="match status" value="1"/>
</dbReference>
<dbReference type="NCBIfam" id="TIGR00585">
    <property type="entry name" value="mutl"/>
    <property type="match status" value="1"/>
</dbReference>
<evidence type="ECO:0008006" key="7">
    <source>
        <dbReference type="Google" id="ProtNLM"/>
    </source>
</evidence>
<dbReference type="SUPFAM" id="SSF54211">
    <property type="entry name" value="Ribosomal protein S5 domain 2-like"/>
    <property type="match status" value="1"/>
</dbReference>
<dbReference type="Pfam" id="PF08676">
    <property type="entry name" value="MutL_C"/>
    <property type="match status" value="1"/>
</dbReference>
<dbReference type="GO" id="GO:0140664">
    <property type="term" value="F:ATP-dependent DNA damage sensor activity"/>
    <property type="evidence" value="ECO:0007669"/>
    <property type="project" value="InterPro"/>
</dbReference>
<dbReference type="CDD" id="cd16926">
    <property type="entry name" value="HATPase_MutL-MLH-PMS-like"/>
    <property type="match status" value="1"/>
</dbReference>
<dbReference type="InterPro" id="IPR042121">
    <property type="entry name" value="MutL_C_regsub"/>
</dbReference>
<evidence type="ECO:0000256" key="2">
    <source>
        <dbReference type="ARBA" id="ARBA00022763"/>
    </source>
</evidence>
<dbReference type="Gene3D" id="3.30.1370.100">
    <property type="entry name" value="MutL, C-terminal domain, regulatory subdomain"/>
    <property type="match status" value="1"/>
</dbReference>
<dbReference type="SUPFAM" id="SSF118116">
    <property type="entry name" value="DNA mismatch repair protein MutL"/>
    <property type="match status" value="1"/>
</dbReference>
<evidence type="ECO:0000256" key="3">
    <source>
        <dbReference type="ARBA" id="ARBA00023204"/>
    </source>
</evidence>
<feature type="non-terminal residue" evidence="6">
    <location>
        <position position="541"/>
    </location>
</feature>
<dbReference type="Pfam" id="PF01119">
    <property type="entry name" value="DNA_mis_repair"/>
    <property type="match status" value="1"/>
</dbReference>
<dbReference type="Gene3D" id="3.30.230.10">
    <property type="match status" value="1"/>
</dbReference>
<dbReference type="InterPro" id="IPR037198">
    <property type="entry name" value="MutL_C_sf"/>
</dbReference>
<dbReference type="InterPro" id="IPR013507">
    <property type="entry name" value="DNA_mismatch_S5_2-like"/>
</dbReference>
<dbReference type="GO" id="GO:0030983">
    <property type="term" value="F:mismatched DNA binding"/>
    <property type="evidence" value="ECO:0007669"/>
    <property type="project" value="InterPro"/>
</dbReference>
<feature type="domain" description="MutL C-terminal dimerisation" evidence="4">
    <location>
        <begin position="421"/>
        <end position="540"/>
    </location>
</feature>
<dbReference type="InterPro" id="IPR020568">
    <property type="entry name" value="Ribosomal_Su5_D2-typ_SF"/>
</dbReference>
<dbReference type="InterPro" id="IPR002099">
    <property type="entry name" value="MutL/Mlh/PMS"/>
</dbReference>
<reference evidence="6" key="1">
    <citation type="submission" date="2018-05" db="EMBL/GenBank/DDBJ databases">
        <authorList>
            <person name="Lanie J.A."/>
            <person name="Ng W.-L."/>
            <person name="Kazmierczak K.M."/>
            <person name="Andrzejewski T.M."/>
            <person name="Davidsen T.M."/>
            <person name="Wayne K.J."/>
            <person name="Tettelin H."/>
            <person name="Glass J.I."/>
            <person name="Rusch D."/>
            <person name="Podicherti R."/>
            <person name="Tsui H.-C.T."/>
            <person name="Winkler M.E."/>
        </authorList>
    </citation>
    <scope>NUCLEOTIDE SEQUENCE</scope>
</reference>
<keyword evidence="2" id="KW-0227">DNA damage</keyword>
<organism evidence="6">
    <name type="scientific">marine metagenome</name>
    <dbReference type="NCBI Taxonomy" id="408172"/>
    <lineage>
        <taxon>unclassified sequences</taxon>
        <taxon>metagenomes</taxon>
        <taxon>ecological metagenomes</taxon>
    </lineage>
</organism>
<evidence type="ECO:0000259" key="4">
    <source>
        <dbReference type="SMART" id="SM00853"/>
    </source>
</evidence>
<dbReference type="AlphaFoldDB" id="A0A381UH84"/>
<dbReference type="InterPro" id="IPR014762">
    <property type="entry name" value="DNA_mismatch_repair_CS"/>
</dbReference>
<dbReference type="InterPro" id="IPR014790">
    <property type="entry name" value="MutL_C"/>
</dbReference>
<dbReference type="InterPro" id="IPR014721">
    <property type="entry name" value="Ribsml_uS5_D2-typ_fold_subgr"/>
</dbReference>
<dbReference type="GO" id="GO:0006298">
    <property type="term" value="P:mismatch repair"/>
    <property type="evidence" value="ECO:0007669"/>
    <property type="project" value="InterPro"/>
</dbReference>
<comment type="similarity">
    <text evidence="1">Belongs to the DNA mismatch repair MutL/HexB family.</text>
</comment>
<evidence type="ECO:0000259" key="5">
    <source>
        <dbReference type="SMART" id="SM01340"/>
    </source>
</evidence>
<dbReference type="PANTHER" id="PTHR10073">
    <property type="entry name" value="DNA MISMATCH REPAIR PROTEIN MLH, PMS, MUTL"/>
    <property type="match status" value="1"/>
</dbReference>
<dbReference type="InterPro" id="IPR042120">
    <property type="entry name" value="MutL_C_dimsub"/>
</dbReference>
<proteinExistence type="inferred from homology"/>
<dbReference type="PANTHER" id="PTHR10073:SF12">
    <property type="entry name" value="DNA MISMATCH REPAIR PROTEIN MLH1"/>
    <property type="match status" value="1"/>
</dbReference>
<name>A0A381UH84_9ZZZZ</name>
<evidence type="ECO:0000256" key="1">
    <source>
        <dbReference type="ARBA" id="ARBA00006082"/>
    </source>
</evidence>
<dbReference type="FunFam" id="3.30.565.10:FF:000003">
    <property type="entry name" value="DNA mismatch repair endonuclease MutL"/>
    <property type="match status" value="1"/>
</dbReference>
<feature type="non-terminal residue" evidence="6">
    <location>
        <position position="1"/>
    </location>
</feature>
<keyword evidence="3" id="KW-0234">DNA repair</keyword>
<dbReference type="GO" id="GO:0032300">
    <property type="term" value="C:mismatch repair complex"/>
    <property type="evidence" value="ECO:0007669"/>
    <property type="project" value="InterPro"/>
</dbReference>
<dbReference type="Gene3D" id="3.30.565.10">
    <property type="entry name" value="Histidine kinase-like ATPase, C-terminal domain"/>
    <property type="match status" value="1"/>
</dbReference>
<gene>
    <name evidence="6" type="ORF">METZ01_LOCUS79571</name>
</gene>